<accession>A0A166Y5I9</accession>
<gene>
    <name evidence="1" type="primary">56</name>
    <name evidence="1" type="ORF">PBI_WOES_56</name>
</gene>
<name>A0A166Y5I9_9CAUD</name>
<reference evidence="2" key="1">
    <citation type="submission" date="2016-03" db="EMBL/GenBank/DDBJ databases">
        <authorList>
            <person name="Ploux O."/>
        </authorList>
    </citation>
    <scope>NUCLEOTIDE SEQUENCE [LARGE SCALE GENOMIC DNA]</scope>
</reference>
<dbReference type="EMBL" id="KU998240">
    <property type="protein sequence ID" value="ANA85827.1"/>
    <property type="molecule type" value="Genomic_DNA"/>
</dbReference>
<protein>
    <submittedName>
        <fullName evidence="1">Uncharacterized protein</fullName>
    </submittedName>
</protein>
<proteinExistence type="predicted"/>
<keyword evidence="2" id="KW-1185">Reference proteome</keyword>
<dbReference type="KEGG" id="vg:28801412"/>
<evidence type="ECO:0000313" key="1">
    <source>
        <dbReference type="EMBL" id="ANA85827.1"/>
    </source>
</evidence>
<organism evidence="1 2">
    <name type="scientific">Gordonia phage Woes</name>
    <dbReference type="NCBI Taxonomy" id="1838084"/>
    <lineage>
        <taxon>Viruses</taxon>
        <taxon>Duplodnaviria</taxon>
        <taxon>Heunggongvirae</taxon>
        <taxon>Uroviricota</taxon>
        <taxon>Caudoviricetes</taxon>
        <taxon>Woesvirus</taxon>
        <taxon>Woesvirus woes</taxon>
    </lineage>
</organism>
<dbReference type="Proteomes" id="UP000203182">
    <property type="component" value="Segment"/>
</dbReference>
<dbReference type="RefSeq" id="YP_009273446.1">
    <property type="nucleotide sequence ID" value="NC_030905.1"/>
</dbReference>
<sequence length="99" mass="11441">MTQEQYEAHQPLFTGWFKSRKAQRVLDKIEFTLLAQLVDARRIFADEQRNHKDLLRKKANNGSVVVPEARYVEAKARVETLESVLNDLNAIKLQVYLGA</sequence>
<evidence type="ECO:0000313" key="2">
    <source>
        <dbReference type="Proteomes" id="UP000203182"/>
    </source>
</evidence>
<dbReference type="GeneID" id="28801412"/>